<feature type="domain" description="Bacterial type II secretion system protein E" evidence="4">
    <location>
        <begin position="388"/>
        <end position="402"/>
    </location>
</feature>
<evidence type="ECO:0000256" key="1">
    <source>
        <dbReference type="ARBA" id="ARBA00006611"/>
    </source>
</evidence>
<reference evidence="5 6" key="1">
    <citation type="journal article" date="2009" name="Stand. Genomic Sci.">
        <title>Complete genome sequence of Pirellula staleyi type strain (ATCC 27377).</title>
        <authorList>
            <person name="Clum A."/>
            <person name="Tindall B.J."/>
            <person name="Sikorski J."/>
            <person name="Ivanova N."/>
            <person name="Mavrommatis K."/>
            <person name="Lucas S."/>
            <person name="Glavina del Rio T."/>
            <person name="Nolan M."/>
            <person name="Chen F."/>
            <person name="Tice H."/>
            <person name="Pitluck S."/>
            <person name="Cheng J.F."/>
            <person name="Chertkov O."/>
            <person name="Brettin T."/>
            <person name="Han C."/>
            <person name="Detter J.C."/>
            <person name="Kuske C."/>
            <person name="Bruce D."/>
            <person name="Goodwin L."/>
            <person name="Ovchinikova G."/>
            <person name="Pati A."/>
            <person name="Mikhailova N."/>
            <person name="Chen A."/>
            <person name="Palaniappan K."/>
            <person name="Land M."/>
            <person name="Hauser L."/>
            <person name="Chang Y.J."/>
            <person name="Jeffries C.D."/>
            <person name="Chain P."/>
            <person name="Rohde M."/>
            <person name="Goker M."/>
            <person name="Bristow J."/>
            <person name="Eisen J.A."/>
            <person name="Markowitz V."/>
            <person name="Hugenholtz P."/>
            <person name="Kyrpides N.C."/>
            <person name="Klenk H.P."/>
            <person name="Lapidus A."/>
        </authorList>
    </citation>
    <scope>NUCLEOTIDE SEQUENCE [LARGE SCALE GENOMIC DNA]</scope>
    <source>
        <strain evidence="6">ATCC 27377 / DSM 6068 / ICPB 4128</strain>
    </source>
</reference>
<dbReference type="Gene3D" id="3.30.300.160">
    <property type="entry name" value="Type II secretion system, protein E, N-terminal domain"/>
    <property type="match status" value="1"/>
</dbReference>
<keyword evidence="6" id="KW-1185">Reference proteome</keyword>
<dbReference type="InterPro" id="IPR003593">
    <property type="entry name" value="AAA+_ATPase"/>
</dbReference>
<dbReference type="GO" id="GO:0005524">
    <property type="term" value="F:ATP binding"/>
    <property type="evidence" value="ECO:0007669"/>
    <property type="project" value="UniProtKB-KW"/>
</dbReference>
<dbReference type="PROSITE" id="PS00662">
    <property type="entry name" value="T2SP_E"/>
    <property type="match status" value="1"/>
</dbReference>
<evidence type="ECO:0000313" key="5">
    <source>
        <dbReference type="EMBL" id="ADB18299.1"/>
    </source>
</evidence>
<name>D2QZA7_PIRSD</name>
<dbReference type="Proteomes" id="UP000001887">
    <property type="component" value="Chromosome"/>
</dbReference>
<sequence>MSHHPAPPQRLGNILIERGYLTVAHLQQALDHQQRAGRGKLLGEILVELSLCTEDQVMECLAQVYCVPYAKLEQRLSDPRIVELLPREYIEKNLVFPLFRIQQTLTVAVTEPSNLFLLEEIRGLTGLTVQIVASSAKDIRRMITTLPDSKTFVIEDIIEDNSQTEVTLIESAVEDISDSTECAGQSPVIRLVNYVIYHAVKEGASDIHIEPAERCVRVRYRIDGKLYKSLEVPLNLLGAVTSRIKIMASLDISERRLPQDGRVHVMLDGRKVDLRVSTFPGNRGEKTVIRVLDTRSVSLNLRDLGFAEDILTPLQQSINAPNGIVLVTGPTGSGKSTTLYAALNEIASMENNICTVEDPIEYHLPLINQFQVQERVGLTFSKALRTLLRQDPDVIMVGEVRDDETARTAIQAALTGHLVFSTLHTNDAASAITRLINMGVEPYLIGAALNAVLAQRLVRRICGKCREAYDPPRTLRKAIEKMGYPMEKFFKGAGCRKCRNTGYSGRVGVHELLIVNDELRDAIVAGKSVAELRRIAAAYNMVTLRHDGFRKVREGLTSVEEVIQIAGETVGGDRIAAVELPTTSAPHATASSGAGA</sequence>
<dbReference type="EMBL" id="CP001848">
    <property type="protein sequence ID" value="ADB18299.1"/>
    <property type="molecule type" value="Genomic_DNA"/>
</dbReference>
<dbReference type="InterPro" id="IPR037257">
    <property type="entry name" value="T2SS_E_N_sf"/>
</dbReference>
<dbReference type="Pfam" id="PF00437">
    <property type="entry name" value="T2SSE"/>
    <property type="match status" value="1"/>
</dbReference>
<dbReference type="GO" id="GO:0005886">
    <property type="term" value="C:plasma membrane"/>
    <property type="evidence" value="ECO:0007669"/>
    <property type="project" value="TreeGrafter"/>
</dbReference>
<dbReference type="InterPro" id="IPR027417">
    <property type="entry name" value="P-loop_NTPase"/>
</dbReference>
<dbReference type="SUPFAM" id="SSF160246">
    <property type="entry name" value="EspE N-terminal domain-like"/>
    <property type="match status" value="1"/>
</dbReference>
<dbReference type="InterPro" id="IPR001482">
    <property type="entry name" value="T2SS/T4SS_dom"/>
</dbReference>
<dbReference type="HOGENOM" id="CLU_013446_10_6_0"/>
<dbReference type="SUPFAM" id="SSF52540">
    <property type="entry name" value="P-loop containing nucleoside triphosphate hydrolases"/>
    <property type="match status" value="1"/>
</dbReference>
<dbReference type="Gene3D" id="3.40.50.300">
    <property type="entry name" value="P-loop containing nucleotide triphosphate hydrolases"/>
    <property type="match status" value="1"/>
</dbReference>
<dbReference type="GO" id="GO:0016887">
    <property type="term" value="F:ATP hydrolysis activity"/>
    <property type="evidence" value="ECO:0007669"/>
    <property type="project" value="TreeGrafter"/>
</dbReference>
<dbReference type="Pfam" id="PF05157">
    <property type="entry name" value="MshEN"/>
    <property type="match status" value="1"/>
</dbReference>
<dbReference type="FunFam" id="3.30.450.90:FF:000001">
    <property type="entry name" value="Type II secretion system ATPase GspE"/>
    <property type="match status" value="1"/>
</dbReference>
<dbReference type="eggNOG" id="COG2804">
    <property type="taxonomic scope" value="Bacteria"/>
</dbReference>
<keyword evidence="2" id="KW-0547">Nucleotide-binding</keyword>
<comment type="similarity">
    <text evidence="1">Belongs to the GSP E family.</text>
</comment>
<dbReference type="AlphaFoldDB" id="D2QZA7"/>
<keyword evidence="3" id="KW-0067">ATP-binding</keyword>
<dbReference type="CDD" id="cd01129">
    <property type="entry name" value="PulE-GspE-like"/>
    <property type="match status" value="1"/>
</dbReference>
<accession>D2QZA7</accession>
<gene>
    <name evidence="5" type="ordered locus">Psta_3638</name>
</gene>
<dbReference type="STRING" id="530564.Psta_3638"/>
<dbReference type="PANTHER" id="PTHR30258">
    <property type="entry name" value="TYPE II SECRETION SYSTEM PROTEIN GSPE-RELATED"/>
    <property type="match status" value="1"/>
</dbReference>
<dbReference type="InterPro" id="IPR007831">
    <property type="entry name" value="T2SS_GspE_N"/>
</dbReference>
<dbReference type="PANTHER" id="PTHR30258:SF2">
    <property type="entry name" value="COMG OPERON PROTEIN 1"/>
    <property type="match status" value="1"/>
</dbReference>
<dbReference type="KEGG" id="psl:Psta_3638"/>
<dbReference type="OrthoDB" id="244550at2"/>
<dbReference type="SMART" id="SM00382">
    <property type="entry name" value="AAA"/>
    <property type="match status" value="1"/>
</dbReference>
<organism evidence="5 6">
    <name type="scientific">Pirellula staleyi (strain ATCC 27377 / DSM 6068 / ICPB 4128)</name>
    <name type="common">Pirella staleyi</name>
    <dbReference type="NCBI Taxonomy" id="530564"/>
    <lineage>
        <taxon>Bacteria</taxon>
        <taxon>Pseudomonadati</taxon>
        <taxon>Planctomycetota</taxon>
        <taxon>Planctomycetia</taxon>
        <taxon>Pirellulales</taxon>
        <taxon>Pirellulaceae</taxon>
        <taxon>Pirellula</taxon>
    </lineage>
</organism>
<protein>
    <submittedName>
        <fullName evidence="5">Type II secretion system protein E</fullName>
    </submittedName>
</protein>
<dbReference type="FunFam" id="3.40.50.300:FF:000398">
    <property type="entry name" value="Type IV pilus assembly ATPase PilB"/>
    <property type="match status" value="1"/>
</dbReference>
<evidence type="ECO:0000256" key="3">
    <source>
        <dbReference type="ARBA" id="ARBA00022840"/>
    </source>
</evidence>
<evidence type="ECO:0000313" key="6">
    <source>
        <dbReference type="Proteomes" id="UP000001887"/>
    </source>
</evidence>
<evidence type="ECO:0000259" key="4">
    <source>
        <dbReference type="PROSITE" id="PS00662"/>
    </source>
</evidence>
<evidence type="ECO:0000256" key="2">
    <source>
        <dbReference type="ARBA" id="ARBA00022741"/>
    </source>
</evidence>
<proteinExistence type="inferred from homology"/>
<dbReference type="Gene3D" id="3.30.450.90">
    <property type="match status" value="1"/>
</dbReference>